<reference evidence="1 2" key="1">
    <citation type="submission" date="2019-11" db="EMBL/GenBank/DDBJ databases">
        <authorList>
            <person name="An D."/>
        </authorList>
    </citation>
    <scope>NUCLEOTIDE SEQUENCE [LARGE SCALE GENOMIC DNA]</scope>
    <source>
        <strain evidence="1 2">YIM 103518</strain>
    </source>
</reference>
<evidence type="ECO:0000313" key="2">
    <source>
        <dbReference type="Proteomes" id="UP000473854"/>
    </source>
</evidence>
<sequence length="207" mass="24217">MINMEEKYAENLKNILLKNTNIMQILKALKAIESQAYIAAGIIRNTVWAHLHDQEYALENTEVDVIFYDVSDDCYAENLEKEMSKIFPNIQWDITNQALVHTWYKTDTGENIAPLRSIEHALSLWPETATSVAVRLNAMNEIEYIAPFGLSDLFELKLRWNKNLVSHDVFLYRLKTKDFFREMVKVKINRLKKPSQRKAFIIHILSL</sequence>
<evidence type="ECO:0000313" key="1">
    <source>
        <dbReference type="EMBL" id="MTD11392.1"/>
    </source>
</evidence>
<proteinExistence type="predicted"/>
<evidence type="ECO:0008006" key="3">
    <source>
        <dbReference type="Google" id="ProtNLM"/>
    </source>
</evidence>
<comment type="caution">
    <text evidence="1">The sequence shown here is derived from an EMBL/GenBank/DDBJ whole genome shotgun (WGS) entry which is preliminary data.</text>
</comment>
<dbReference type="Proteomes" id="UP000473854">
    <property type="component" value="Unassembled WGS sequence"/>
</dbReference>
<protein>
    <recommendedName>
        <fullName evidence="3">Nucleotidyltransferase family protein</fullName>
    </recommendedName>
</protein>
<dbReference type="EMBL" id="WLYL01000022">
    <property type="protein sequence ID" value="MTD11392.1"/>
    <property type="molecule type" value="Genomic_DNA"/>
</dbReference>
<dbReference type="AlphaFoldDB" id="A0A6L6GFC3"/>
<accession>A0A6L6GFC3</accession>
<gene>
    <name evidence="1" type="ORF">GIX10_08115</name>
</gene>
<organism evidence="1 2">
    <name type="scientific">Acinetobacter faecalis</name>
    <dbReference type="NCBI Taxonomy" id="2665161"/>
    <lineage>
        <taxon>Bacteria</taxon>
        <taxon>Pseudomonadati</taxon>
        <taxon>Pseudomonadota</taxon>
        <taxon>Gammaproteobacteria</taxon>
        <taxon>Moraxellales</taxon>
        <taxon>Moraxellaceae</taxon>
        <taxon>Acinetobacter</taxon>
    </lineage>
</organism>
<dbReference type="PANTHER" id="PTHR39166">
    <property type="entry name" value="BLL1166 PROTEIN"/>
    <property type="match status" value="1"/>
</dbReference>
<name>A0A6L6GFC3_9GAMM</name>
<dbReference type="PANTHER" id="PTHR39166:SF1">
    <property type="entry name" value="BLL1166 PROTEIN"/>
    <property type="match status" value="1"/>
</dbReference>
<dbReference type="InterPro" id="IPR009267">
    <property type="entry name" value="NTP_transf_6"/>
</dbReference>
<dbReference type="Pfam" id="PF06042">
    <property type="entry name" value="NTP_transf_6"/>
    <property type="match status" value="1"/>
</dbReference>